<protein>
    <submittedName>
        <fullName evidence="1">Uncharacterized protein</fullName>
    </submittedName>
</protein>
<dbReference type="RefSeq" id="WP_283381166.1">
    <property type="nucleotide sequence ID" value="NZ_JASHIE010000004.1"/>
</dbReference>
<comment type="caution">
    <text evidence="1">The sequence shown here is derived from an EMBL/GenBank/DDBJ whole genome shotgun (WGS) entry which is preliminary data.</text>
</comment>
<evidence type="ECO:0000313" key="2">
    <source>
        <dbReference type="Proteomes" id="UP001225761"/>
    </source>
</evidence>
<organism evidence="1 2">
    <name type="scientific">Flectobacillus rivi</name>
    <dbReference type="NCBI Taxonomy" id="2984209"/>
    <lineage>
        <taxon>Bacteria</taxon>
        <taxon>Pseudomonadati</taxon>
        <taxon>Bacteroidota</taxon>
        <taxon>Cytophagia</taxon>
        <taxon>Cytophagales</taxon>
        <taxon>Flectobacillaceae</taxon>
        <taxon>Flectobacillus</taxon>
    </lineage>
</organism>
<gene>
    <name evidence="1" type="ORF">QM481_06720</name>
</gene>
<proteinExistence type="predicted"/>
<reference evidence="1 2" key="1">
    <citation type="submission" date="2023-05" db="EMBL/GenBank/DDBJ databases">
        <title>Novel species of genus Flectobacillus isolated from stream in China.</title>
        <authorList>
            <person name="Lu H."/>
        </authorList>
    </citation>
    <scope>NUCLEOTIDE SEQUENCE [LARGE SCALE GENOMIC DNA]</scope>
    <source>
        <strain evidence="1 2">LFS242W</strain>
    </source>
</reference>
<dbReference type="EMBL" id="JASHIE010000004">
    <property type="protein sequence ID" value="MDI9874213.1"/>
    <property type="molecule type" value="Genomic_DNA"/>
</dbReference>
<dbReference type="Proteomes" id="UP001225761">
    <property type="component" value="Unassembled WGS sequence"/>
</dbReference>
<accession>A0ABT6YZH8</accession>
<keyword evidence="2" id="KW-1185">Reference proteome</keyword>
<sequence length="51" mass="6140">MKEQIIKALEESKESLYKRLEEEIKKLSDDEINNYLDSILKINQMIEELKL</sequence>
<evidence type="ECO:0000313" key="1">
    <source>
        <dbReference type="EMBL" id="MDI9874213.1"/>
    </source>
</evidence>
<name>A0ABT6YZH8_9BACT</name>